<keyword evidence="3" id="KW-1185">Reference proteome</keyword>
<dbReference type="Gene3D" id="1.40.20.10">
    <property type="entry name" value="CHAD domain"/>
    <property type="match status" value="1"/>
</dbReference>
<dbReference type="InterPro" id="IPR038186">
    <property type="entry name" value="CHAD_dom_sf"/>
</dbReference>
<protein>
    <submittedName>
        <fullName evidence="2">CHAD domain-containing protein</fullName>
    </submittedName>
</protein>
<feature type="domain" description="CHAD" evidence="1">
    <location>
        <begin position="1"/>
        <end position="265"/>
    </location>
</feature>
<dbReference type="EMBL" id="SOCP01000010">
    <property type="protein sequence ID" value="TDV47071.1"/>
    <property type="molecule type" value="Genomic_DNA"/>
</dbReference>
<organism evidence="2 3">
    <name type="scientific">Actinophytocola oryzae</name>
    <dbReference type="NCBI Taxonomy" id="502181"/>
    <lineage>
        <taxon>Bacteria</taxon>
        <taxon>Bacillati</taxon>
        <taxon>Actinomycetota</taxon>
        <taxon>Actinomycetes</taxon>
        <taxon>Pseudonocardiales</taxon>
        <taxon>Pseudonocardiaceae</taxon>
    </lineage>
</organism>
<comment type="caution">
    <text evidence="2">The sequence shown here is derived from an EMBL/GenBank/DDBJ whole genome shotgun (WGS) entry which is preliminary data.</text>
</comment>
<dbReference type="PANTHER" id="PTHR39339:SF1">
    <property type="entry name" value="CHAD DOMAIN-CONTAINING PROTEIN"/>
    <property type="match status" value="1"/>
</dbReference>
<dbReference type="RefSeq" id="WP_133905571.1">
    <property type="nucleotide sequence ID" value="NZ_SOCP01000010.1"/>
</dbReference>
<reference evidence="2 3" key="1">
    <citation type="submission" date="2019-03" db="EMBL/GenBank/DDBJ databases">
        <title>Genomic Encyclopedia of Archaeal and Bacterial Type Strains, Phase II (KMG-II): from individual species to whole genera.</title>
        <authorList>
            <person name="Goeker M."/>
        </authorList>
    </citation>
    <scope>NUCLEOTIDE SEQUENCE [LARGE SCALE GENOMIC DNA]</scope>
    <source>
        <strain evidence="2 3">DSM 45499</strain>
    </source>
</reference>
<evidence type="ECO:0000313" key="3">
    <source>
        <dbReference type="Proteomes" id="UP000294927"/>
    </source>
</evidence>
<gene>
    <name evidence="2" type="ORF">CLV71_110254</name>
</gene>
<dbReference type="PROSITE" id="PS51708">
    <property type="entry name" value="CHAD"/>
    <property type="match status" value="1"/>
</dbReference>
<dbReference type="InterPro" id="IPR007899">
    <property type="entry name" value="CHAD_dom"/>
</dbReference>
<dbReference type="AlphaFoldDB" id="A0A4V3FSE2"/>
<dbReference type="PANTHER" id="PTHR39339">
    <property type="entry name" value="SLR1444 PROTEIN"/>
    <property type="match status" value="1"/>
</dbReference>
<evidence type="ECO:0000259" key="1">
    <source>
        <dbReference type="PROSITE" id="PS51708"/>
    </source>
</evidence>
<sequence>MTASSPPEQTWIDEQVHELRAQAEVALEGADPEGVHQLRVGVRRIRAALRVSGHDGGGALQAELRWFFGELGPLRDLDVLLGRLRDETDGFTPDELAAFGRLLKGLRAERGVARRKVTRALRGQRYERLLADLSATDIAPTGAVGTREVARPFRKLRKAVLAAGQDPADEVLHELRIRGKKLRYAAELMATDGGRLVRRLVKATKRLQDVLGEHQDACVAEDRVRGLVGEDPDEAFVAGRLVERERVRQAQARGEWYAAYEEVVRTAEELLTPPAAPPPPRSARRKR</sequence>
<name>A0A4V3FSE2_9PSEU</name>
<accession>A0A4V3FSE2</accession>
<dbReference type="Proteomes" id="UP000294927">
    <property type="component" value="Unassembled WGS sequence"/>
</dbReference>
<dbReference type="Pfam" id="PF05235">
    <property type="entry name" value="CHAD"/>
    <property type="match status" value="1"/>
</dbReference>
<proteinExistence type="predicted"/>
<dbReference type="OrthoDB" id="9777271at2"/>
<dbReference type="SMART" id="SM00880">
    <property type="entry name" value="CHAD"/>
    <property type="match status" value="1"/>
</dbReference>
<evidence type="ECO:0000313" key="2">
    <source>
        <dbReference type="EMBL" id="TDV47071.1"/>
    </source>
</evidence>